<feature type="region of interest" description="Disordered" evidence="1">
    <location>
        <begin position="49"/>
        <end position="75"/>
    </location>
</feature>
<dbReference type="AlphaFoldDB" id="A0A8X6LS05"/>
<evidence type="ECO:0000256" key="1">
    <source>
        <dbReference type="SAM" id="MobiDB-lite"/>
    </source>
</evidence>
<feature type="compositionally biased region" description="Polar residues" evidence="1">
    <location>
        <begin position="57"/>
        <end position="69"/>
    </location>
</feature>
<name>A0A8X6LS05_TRICU</name>
<gene>
    <name evidence="2" type="ORF">TNCT_566331</name>
</gene>
<keyword evidence="3" id="KW-1185">Reference proteome</keyword>
<proteinExistence type="predicted"/>
<protein>
    <submittedName>
        <fullName evidence="2">Uncharacterized protein</fullName>
    </submittedName>
</protein>
<dbReference type="EMBL" id="BMAO01037446">
    <property type="protein sequence ID" value="GFR17784.1"/>
    <property type="molecule type" value="Genomic_DNA"/>
</dbReference>
<evidence type="ECO:0000313" key="2">
    <source>
        <dbReference type="EMBL" id="GFR17784.1"/>
    </source>
</evidence>
<reference evidence="2" key="1">
    <citation type="submission" date="2020-07" db="EMBL/GenBank/DDBJ databases">
        <title>Multicomponent nature underlies the extraordinary mechanical properties of spider dragline silk.</title>
        <authorList>
            <person name="Kono N."/>
            <person name="Nakamura H."/>
            <person name="Mori M."/>
            <person name="Yoshida Y."/>
            <person name="Ohtoshi R."/>
            <person name="Malay A.D."/>
            <person name="Moran D.A.P."/>
            <person name="Tomita M."/>
            <person name="Numata K."/>
            <person name="Arakawa K."/>
        </authorList>
    </citation>
    <scope>NUCLEOTIDE SEQUENCE</scope>
</reference>
<comment type="caution">
    <text evidence="2">The sequence shown here is derived from an EMBL/GenBank/DDBJ whole genome shotgun (WGS) entry which is preliminary data.</text>
</comment>
<sequence>MWTLSCTSLTFKGLYTFSKRSSQNSNFIDRRKLAYTIDIPFSQVQKSDKHLQHVPENESSFLTNSSPSASKEESNVTPVPDIFFFHLKIFVDHSYYSQQ</sequence>
<dbReference type="Proteomes" id="UP000887116">
    <property type="component" value="Unassembled WGS sequence"/>
</dbReference>
<accession>A0A8X6LS05</accession>
<organism evidence="2 3">
    <name type="scientific">Trichonephila clavata</name>
    <name type="common">Joro spider</name>
    <name type="synonym">Nephila clavata</name>
    <dbReference type="NCBI Taxonomy" id="2740835"/>
    <lineage>
        <taxon>Eukaryota</taxon>
        <taxon>Metazoa</taxon>
        <taxon>Ecdysozoa</taxon>
        <taxon>Arthropoda</taxon>
        <taxon>Chelicerata</taxon>
        <taxon>Arachnida</taxon>
        <taxon>Araneae</taxon>
        <taxon>Araneomorphae</taxon>
        <taxon>Entelegynae</taxon>
        <taxon>Araneoidea</taxon>
        <taxon>Nephilidae</taxon>
        <taxon>Trichonephila</taxon>
    </lineage>
</organism>
<evidence type="ECO:0000313" key="3">
    <source>
        <dbReference type="Proteomes" id="UP000887116"/>
    </source>
</evidence>